<comment type="similarity">
    <text evidence="1">Belongs to the glycosyl hydrolase 18 family. Chitinase class II subfamily.</text>
</comment>
<evidence type="ECO:0000256" key="9">
    <source>
        <dbReference type="SAM" id="MobiDB-lite"/>
    </source>
</evidence>
<feature type="compositionally biased region" description="Acidic residues" evidence="9">
    <location>
        <begin position="4031"/>
        <end position="4053"/>
    </location>
</feature>
<feature type="region of interest" description="Disordered" evidence="9">
    <location>
        <begin position="1635"/>
        <end position="1668"/>
    </location>
</feature>
<feature type="compositionally biased region" description="Low complexity" evidence="9">
    <location>
        <begin position="752"/>
        <end position="763"/>
    </location>
</feature>
<dbReference type="PROSITE" id="PS01095">
    <property type="entry name" value="GH18_1"/>
    <property type="match status" value="1"/>
</dbReference>
<feature type="compositionally biased region" description="Polar residues" evidence="9">
    <location>
        <begin position="1815"/>
        <end position="1825"/>
    </location>
</feature>
<feature type="region of interest" description="Disordered" evidence="9">
    <location>
        <begin position="1219"/>
        <end position="1238"/>
    </location>
</feature>
<feature type="compositionally biased region" description="Polar residues" evidence="9">
    <location>
        <begin position="4145"/>
        <end position="4157"/>
    </location>
</feature>
<keyword evidence="8" id="KW-0175">Coiled coil</keyword>
<feature type="compositionally biased region" description="Basic and acidic residues" evidence="9">
    <location>
        <begin position="5247"/>
        <end position="5257"/>
    </location>
</feature>
<dbReference type="EnsemblMetazoa" id="GPPI022262-RA">
    <property type="protein sequence ID" value="GPPI022262-PA"/>
    <property type="gene ID" value="GPPI022262"/>
</dbReference>
<dbReference type="InterPro" id="IPR036508">
    <property type="entry name" value="Chitin-bd_dom_sf"/>
</dbReference>
<evidence type="ECO:0000256" key="1">
    <source>
        <dbReference type="ARBA" id="ARBA00009121"/>
    </source>
</evidence>
<feature type="region of interest" description="Disordered" evidence="9">
    <location>
        <begin position="4103"/>
        <end position="4220"/>
    </location>
</feature>
<feature type="chain" id="PRO_5046136003" evidence="10">
    <location>
        <begin position="27"/>
        <end position="5730"/>
    </location>
</feature>
<feature type="region of interest" description="Disordered" evidence="9">
    <location>
        <begin position="4030"/>
        <end position="4087"/>
    </location>
</feature>
<feature type="compositionally biased region" description="Polar residues" evidence="9">
    <location>
        <begin position="3131"/>
        <end position="3143"/>
    </location>
</feature>
<feature type="compositionally biased region" description="Polar residues" evidence="9">
    <location>
        <begin position="4111"/>
        <end position="4122"/>
    </location>
</feature>
<keyword evidence="14" id="KW-1185">Reference proteome</keyword>
<feature type="region of interest" description="Disordered" evidence="9">
    <location>
        <begin position="3123"/>
        <end position="3164"/>
    </location>
</feature>
<evidence type="ECO:0000256" key="5">
    <source>
        <dbReference type="ARBA" id="ARBA00023157"/>
    </source>
</evidence>
<dbReference type="Pfam" id="PF01607">
    <property type="entry name" value="CBM_14"/>
    <property type="match status" value="2"/>
</dbReference>
<dbReference type="InterPro" id="IPR001223">
    <property type="entry name" value="Glyco_hydro18_cat"/>
</dbReference>
<dbReference type="InterPro" id="IPR017853">
    <property type="entry name" value="GH"/>
</dbReference>
<feature type="region of interest" description="Disordered" evidence="9">
    <location>
        <begin position="1899"/>
        <end position="1956"/>
    </location>
</feature>
<dbReference type="InterPro" id="IPR001579">
    <property type="entry name" value="Glyco_hydro_18_chit_AS"/>
</dbReference>
<dbReference type="VEuPathDB" id="VectorBase:GPPI022262"/>
<feature type="compositionally biased region" description="Polar residues" evidence="9">
    <location>
        <begin position="765"/>
        <end position="774"/>
    </location>
</feature>
<dbReference type="SUPFAM" id="SSF54556">
    <property type="entry name" value="Chitinase insertion domain"/>
    <property type="match status" value="1"/>
</dbReference>
<feature type="compositionally biased region" description="Acidic residues" evidence="9">
    <location>
        <begin position="4522"/>
        <end position="4554"/>
    </location>
</feature>
<feature type="region of interest" description="Disordered" evidence="9">
    <location>
        <begin position="4505"/>
        <end position="4565"/>
    </location>
</feature>
<dbReference type="Gene3D" id="3.20.20.80">
    <property type="entry name" value="Glycosidases"/>
    <property type="match status" value="1"/>
</dbReference>
<keyword evidence="2" id="KW-0147">Chitin-binding</keyword>
<feature type="compositionally biased region" description="Low complexity" evidence="9">
    <location>
        <begin position="1935"/>
        <end position="1954"/>
    </location>
</feature>
<dbReference type="PROSITE" id="PS51910">
    <property type="entry name" value="GH18_2"/>
    <property type="match status" value="1"/>
</dbReference>
<keyword evidence="3 10" id="KW-0732">Signal</keyword>
<dbReference type="InterPro" id="IPR002557">
    <property type="entry name" value="Chitin-bd_dom"/>
</dbReference>
<dbReference type="SUPFAM" id="SSF51445">
    <property type="entry name" value="(Trans)glycosidases"/>
    <property type="match status" value="1"/>
</dbReference>
<dbReference type="Gene3D" id="2.170.140.10">
    <property type="entry name" value="Chitin binding domain"/>
    <property type="match status" value="2"/>
</dbReference>
<dbReference type="SMART" id="SM00636">
    <property type="entry name" value="Glyco_18"/>
    <property type="match status" value="1"/>
</dbReference>
<evidence type="ECO:0000256" key="8">
    <source>
        <dbReference type="SAM" id="Coils"/>
    </source>
</evidence>
<feature type="region of interest" description="Disordered" evidence="9">
    <location>
        <begin position="727"/>
        <end position="782"/>
    </location>
</feature>
<feature type="compositionally biased region" description="Polar residues" evidence="9">
    <location>
        <begin position="1923"/>
        <end position="1934"/>
    </location>
</feature>
<feature type="compositionally biased region" description="Polar residues" evidence="9">
    <location>
        <begin position="5206"/>
        <end position="5218"/>
    </location>
</feature>
<dbReference type="GO" id="GO:0008843">
    <property type="term" value="F:endochitinase activity"/>
    <property type="evidence" value="ECO:0007669"/>
    <property type="project" value="UniProtKB-EC"/>
</dbReference>
<organism evidence="13 14">
    <name type="scientific">Glossina palpalis gambiensis</name>
    <dbReference type="NCBI Taxonomy" id="67801"/>
    <lineage>
        <taxon>Eukaryota</taxon>
        <taxon>Metazoa</taxon>
        <taxon>Ecdysozoa</taxon>
        <taxon>Arthropoda</taxon>
        <taxon>Hexapoda</taxon>
        <taxon>Insecta</taxon>
        <taxon>Pterygota</taxon>
        <taxon>Neoptera</taxon>
        <taxon>Endopterygota</taxon>
        <taxon>Diptera</taxon>
        <taxon>Brachycera</taxon>
        <taxon>Muscomorpha</taxon>
        <taxon>Hippoboscoidea</taxon>
        <taxon>Glossinidae</taxon>
        <taxon>Glossina</taxon>
    </lineage>
</organism>
<feature type="domain" description="Chitin-binding type-2" evidence="11">
    <location>
        <begin position="5671"/>
        <end position="5730"/>
    </location>
</feature>
<dbReference type="SMART" id="SM00494">
    <property type="entry name" value="ChtBD2"/>
    <property type="match status" value="2"/>
</dbReference>
<dbReference type="Pfam" id="PF00704">
    <property type="entry name" value="Glyco_hydro_18"/>
    <property type="match status" value="1"/>
</dbReference>
<evidence type="ECO:0000256" key="6">
    <source>
        <dbReference type="ARBA" id="ARBA00023295"/>
    </source>
</evidence>
<reference evidence="14" key="1">
    <citation type="submission" date="2015-01" db="EMBL/GenBank/DDBJ databases">
        <authorList>
            <person name="Aksoy S."/>
            <person name="Warren W."/>
            <person name="Wilson R.K."/>
        </authorList>
    </citation>
    <scope>NUCLEOTIDE SEQUENCE [LARGE SCALE GENOMIC DNA]</scope>
    <source>
        <strain evidence="14">IAEA</strain>
    </source>
</reference>
<dbReference type="Gene3D" id="3.10.50.10">
    <property type="match status" value="1"/>
</dbReference>
<feature type="region of interest" description="Disordered" evidence="9">
    <location>
        <begin position="4755"/>
        <end position="4779"/>
    </location>
</feature>
<feature type="region of interest" description="Disordered" evidence="9">
    <location>
        <begin position="4390"/>
        <end position="4419"/>
    </location>
</feature>
<feature type="compositionally biased region" description="Basic and acidic residues" evidence="9">
    <location>
        <begin position="4054"/>
        <end position="4065"/>
    </location>
</feature>
<dbReference type="PANTHER" id="PTHR11177">
    <property type="entry name" value="CHITINASE"/>
    <property type="match status" value="1"/>
</dbReference>
<feature type="compositionally biased region" description="Low complexity" evidence="9">
    <location>
        <begin position="468"/>
        <end position="477"/>
    </location>
</feature>
<feature type="compositionally biased region" description="Basic and acidic residues" evidence="9">
    <location>
        <begin position="4123"/>
        <end position="4137"/>
    </location>
</feature>
<evidence type="ECO:0000256" key="7">
    <source>
        <dbReference type="RuleBase" id="RU000489"/>
    </source>
</evidence>
<feature type="region of interest" description="Disordered" evidence="9">
    <location>
        <begin position="5206"/>
        <end position="5228"/>
    </location>
</feature>
<evidence type="ECO:0000256" key="2">
    <source>
        <dbReference type="ARBA" id="ARBA00022669"/>
    </source>
</evidence>
<feature type="domain" description="GH18" evidence="12">
    <location>
        <begin position="28"/>
        <end position="405"/>
    </location>
</feature>
<keyword evidence="6 7" id="KW-0326">Glycosidase</keyword>
<feature type="compositionally biased region" description="Basic and acidic residues" evidence="9">
    <location>
        <begin position="444"/>
        <end position="454"/>
    </location>
</feature>
<feature type="region of interest" description="Disordered" evidence="9">
    <location>
        <begin position="4579"/>
        <end position="4622"/>
    </location>
</feature>
<evidence type="ECO:0000256" key="4">
    <source>
        <dbReference type="ARBA" id="ARBA00022801"/>
    </source>
</evidence>
<feature type="compositionally biased region" description="Basic and acidic residues" evidence="9">
    <location>
        <begin position="727"/>
        <end position="737"/>
    </location>
</feature>
<evidence type="ECO:0000313" key="14">
    <source>
        <dbReference type="Proteomes" id="UP000092460"/>
    </source>
</evidence>
<feature type="compositionally biased region" description="Polar residues" evidence="9">
    <location>
        <begin position="4591"/>
        <end position="4602"/>
    </location>
</feature>
<dbReference type="PROSITE" id="PS50940">
    <property type="entry name" value="CHIT_BIND_II"/>
    <property type="match status" value="2"/>
</dbReference>
<feature type="compositionally biased region" description="Low complexity" evidence="9">
    <location>
        <begin position="4390"/>
        <end position="4402"/>
    </location>
</feature>
<sequence length="5730" mass="642491">MQLPKGALWSAFVLLWTLLFINGVNSEGRIVCYYTNWSVYRPGTAKFNPQNINPYLCTHLIYAFGGFTKDNQMKPFDKYQDIEQGGYAKFTGLKTYNKQLKTMIAIGGWNEASSRFSPLVANPERRQKFIKNILKFLRQNHFDGIDLDWEYPAHREGGKPGDRDNYAQFVQELRAEFERESEKTGRQRLLLTMAVPAGIEYIEKGYDIPKLNKYLDWFNVLTYDFHSSHEPSVNHHAPLYPLEEDSEYNYDAELNIDYSIKYYLKAGADRNKLVLGIPTYGRSYTLINEESTEIGAPAEGPGEQGDATREKGYLAFYEICNNIKEDPDWEVVQPNANAMGPYAYRRTQWVGYDDEAIVRKKAQYVVEHGLGGIMFWSIDNDDFRGTCTGKPYPLIEAAKESMFDAMGLGINEVSKSSAPRKSNRSRNHENSIATRNRINVGDKLTYEERKESSRRTSNQETRKRLQHSTTRSPSSTTIRLTEAEGSSLYIGGRTTTPPPPTTPDPGTDFKCEDEGFYQHPRDCKKYYWCLDSGPSGLGIVAHQFTCPSGLYFNPAADSCDFARNVPCKTKKSTTAAPVTKSYASTSIATTTKPTASVNRITAATARTTFFRTTSTTAHTTTTTTAKPPVDEEDYMDVEEQHSEEDPKVIKELIELIRRVGGIEELEKHLLRKDDGTISFKQHSSSSSNYAESTTSSSISKSLYDKVLSRPNALNSFRNRFIPSNSYRKTEQLDREKSDEESDIANENDTHNSKSTSEYSKYSSVVRGNSRQGPQNEGLDKLPEFSGFLKERKQYVTINRNRGSQKKVERVESDEEEIAATIRSEQITDKPFSAATPSYTSIRRTRPSTIASLIEEEDFKDTTIAKPHASLSRMHTTDASSEQADVNEDLALVKYKYLERARSNAEGSQTVKLIENKKNEGEDADITHQKEDQKITVQLSAAKADYSTQQLQEQVTTIPVTQRTYVSLGRRTTTTASNTETSTPVVLVTTTPTETSTAAPNNIENLTYQPLIALTTTIATTTTNLPATITNTSPSITIIPSITSDLLSSSKVLKQEYQLSQSTLPDSPTPDSTATTLTTEYNVPAIKHEIDSPAITVTTEKFSTPTFPGHTDNKDEVNLVIRDQNQSTVYNQIMRDTTPVITNTLTTTTEKYTSFTNRNNTDSLSSSNTAYKYFGGKREKDQQKVLSRSSLKQTTELYPLTTTITNESINNEFLGSVSSPRPFGYPKRRGRPTVSSTTTVATEVTSVKTQTKERPSFVQKAKLNAAVTPPTKVSSNIDHLSQNYEMNPLGKELHNHDLSTTIRSLDYLQYSSKENKEKQVLGDAIVEQEIGLEVDNEKEHLVDNNMKEYGTNVVDKANGNLIRQRDYVGKNTSLEVDPIETQYLNLNRTSVTYTDIIRNRTVNNQTENFTSAERDNKNSESEIKQTLNKENNSDLAPAAKSDITIEDNESSIKVIESPSNTNKQIEMGKISIESIESQILKPLIEEKPKAKEIYKVSYVKEATTTSSGLLSDGQLEREYDASNNEESNQSSKNATFLEDVMLTVTTAPLAYKSNTSVQLDGEDITIRSVYNDGNETNFNETPTYIDVLVTASTAAVGIGNVVIKTEPVIPENDVSLETSESANDFNSTRSMFKLSEEHSQDVTSSGKSLEVNHLNPSMDSVSVPDHKESEGFSNKLKANVERYEGSLFNVAQRNYQIPSEIALAQKDQKLQFEVKQTKSTLINEKFKTPELGESKTIGKRVDSKIDKSLDIPSQVYAENKERNNGKHQFRINKQEPYNSDLETIKANIETKHQKISENLDPLIPLIINKENRKSISSELNTQTQESTKTKIDEGRDINKSSLNSQNSSYWDTNNHSKQNTNRKNTTFSSRRNLINRKSSAPTKHSASVVENDSIIINKLGDSNQNSTIRGLNKTRKIPLRQPYRNRNSISTVSKEQSQNLQQSASNQVSQSISANPALRRKVLRPRNQNTSNKTEEIEKLANGTTIIRTIYIDTVSTGPNTIKTTKRIKTKILQKQEPEYEDEDEIKPVDVTHRSIVSNRGSAKFRSNDLSSILALDLSFKAQRRREDEQKNRRKFLRRPVVVSETEDVEEFETELTPDINFVDKSVKSLKTSTVDPLAVASTQLLLSYSKTPNLRELSTANSIVSLKNRGTVQHPNFAGLSTIPKLTSATATVNKLLPASTEILPIDDERAIEGVDSDVFDANVNAETTNSDTHDQNNFDDLSLPVYHRRKYYQYYKDSPIAYTSPIVSSSAIIESTPPNIAKQIHDVFNISTNELQTDESEKTTTESSTAEEEHKITQEYDHFLMTRPRSQPTKVKEFEKTKTSRNMEEVDVENRSDPLIKNLATFNKSNKPAIRKLVSSEYLSRNDQIANKIINFTDQPDPENLFTNNIMISKFSAWNNSIENNGTEEKTRFLTNHYLNNTTFSHTYNHSLDTYPYVNRLPPSKLSNITEIIKSNFTKTFIKDLEQQPKISTFKHISTAQLEVDHLDDATSVELHDATVLSFERNLNEDEEQRKKAIKSFQQNSEFNTPTEVAISEMVDDSIKFTTEEGNVNPTTISLATTESFHKDGHIENLNDLVVTTSQHPAAISASSLTDDDNATDDGFVTTTPTPLFTEHEDENASEDQNTTEDPYNQGIISQDTDTANLNTELVSPLTKDLERELQVPTSSHEKNMQQSIIKHISTTNSEIDYLDDAANIKLDDAIGENMEDSIKSIRTKADQGFTTDVPNFSKTITIASRLRKLYESAYRSKNNQSVLRKVKGAKDFANKVDTEERNVNSTTISPRTTEIFYKDEDIAKLEELVSSTTRYPVITTESPDFAENTTIAAISASSLTDNVNATDDEFVTTSSTSLFAEHEDQNTTEDSFNQGIRSQDTNTANLRGELRNTLTKNHASQLDSDDKNLQQPTIKQISTAYLESDHLDDETDIKFHNATAFDVSANVEDSIKFTSPKADERHAKDAQDLSKTITSVSRLRKLYENTNRSKNNQSVLKKIKDLRDFANKMETEERNVNPTTISPATTEIFHKDGPIENLNDLVVTTSQHPVIATESQDFVESFTVASELMKLYEAINRPKISKALLNENQNNRSNVKEDQNEDENGLAFRSDETEDDGLQLKAAISASSLTDDDNATDDQFITTSPTPLLTKQEDQNTTEDSYNQGITSQGTNTANISGKLIKTFTMNGESQLEVPIFSGGKNFQQPTIKHISTTNLETGHLDDAANIKLHDTIAFDVNEKVEDSVRFPTRKIHQGFTTSTPSLTKTIIGASRLRQLYENANKSKNNQSVMNKVKSLKDFANKVEAEGRNVNPSTVSPGSAEMFHKDEDEEGLKALIASSTPYPVITTELLVSVESLTIPPELKELDEAVIRSKINENEYNRFNVEKVQKEDKNISVFSSEHMKQFIAKGSGDDHLHVSDVASISLTVDKINTTKDGLVTNTQPSLISAVNYQSTTEQTTVIDNSIDDSYNEEITTPIREERPAIEEKNSGKNDETLSFSIQEMNEYTKQPKERKLIENPIRKSLKNFVQEQRIKSLLAEKSYKDKSKKEDKDNDDLSPDHVTNIYNTSSMSGEENASFETTLLNHNRTESVLTNEKMFLKLSTNNFKNNSGNENIAYKGDIADQAINSNNLSSIPSLDTNRSSTVANYFNKLNTNSRDIVYRTNIKSRNHSEKRLQRNDLRNDVKVNNTRKHAVNFNNLREGNVKQGVNFSDNVVVNNDYNVNFKRRFQKYHFNRSRFLTPTITTGVTTTSTTTTEKYATKESQDSAHVASVKVNYLVDVEQTREIKEYNLESSTIIIPESTTPETLSSPAPTLRRIKILRHRRPLAGLTNNSYLPENVTSARITNTTTTANIETQNSDILSTVRQADEKLETTDIKYLTKTHNINQTETFSLNTVTPPKRFRKVIRKIIKPMNLTNRPTITIKTTTETASTVKLTSTEPTIIPFSGKKQNNSRYDYNRNIKIPAYQKKSNFDGKEDNNENALNANKKNETVFNGKANKLNIQPANLNIYKSSSSEGVQLDKYKNKASSVSTKETFLFDDDNYDESSDEQEESENENISDEVKDKNFQNREEEMENKEDMEIEEDLQTTNDDDDFLNLELEKATHTPLMYTDELEVTENNQDTASNSESRIENKSIDFTKESPSDIPKAQLLNQHDYTGSIYDNSDKDKNSETISLTPSKLNSTVRKTVSKGVNVPNISQNDDSDKPVKRNNTQTNEREESNPFDEETITSSLKTFGTNRTKDLPNSKTNTFLVDDEILNTELKKQVKDASTEGETLPVQTLSETIRKIGEPEQLLSVKTNTYSKEKTAIQSSDDSNIENETVSAKSAVENEENFDFYESNGRKLIDSQILTSPEIGLTSEIPQTTRRNLIPDTTTPRPSVRPTFRRKVIIKKPSLSVLPSSNSPTPSAAKLPTSNSTKKYTRPSAARFVPHNANNRKSAQNYVKTDSRTPPTFNISRLKAQDTLKIIPNEEYSRDSGDAGEEIMAKRKKVEEHEEDVSVLRPAIVKQFPFSKKSNDNSSKINKQLESIEEDDDYDDGEIEDEDDDEEDEEEDDEEEEIEENKATENSHNYLEKSFSLSQSTADKLPITTRPGGNVPFNSRASNAPNRNESKNNYKSHSAETRAKSRSRIVNRPQGVAVPNLTIKPIALDFERTTVPVPTKPAPFVPSYTPSYERKYTGPSTEATAVLDNINPLIEDLNIEALNARNKKIFDINSKKHTTLKPKLLIPTVKFSNQTNLESALESQVPNTVQNTAYEVHESYSSGQQSDGGFATTTTPKTLENTMGTNTEDKQHEYHINHDINANEIFSQDHDNYLGLTTTQPPSTTLLHVFTLSDDEQSTRPSNSGADAIPRLIFERVRPKHKVIEINRVVEIHSKEEKLRRKSKANQIVPIGGPSPLKVESLPHVEQLGEISVVKYVHLVDGSDIKVEGHSTVTDYTPTESIIQKSSMPVRNSLPEDREPIDDILNQNDQYSPETSVIIRVSTSQESPPNVIQKRQGKALVPEVIREAVETSTISLEGLFENARKAKVSNTIDGTQTHIHINSQNNDAKIAVGSISTDYPEASDDKNINTSSNVPLIAWLNGSNGERQEIAILKNSPIPLKNNDTEQKSTLSSQFIQEDATTIGPNLGNFKVSTVPTTLFPTYVRPIVPLLRPESNESSPLVISIANLDKVILSKVKKTDSPALLTNNLHSSIVNPSLLSKTPQNVRLSNSFATKNNNNTLDSPISDDSRGASSNRLVSYIKPSINPAKHPNLTEKKSKPDTPTEMYTIFEGSSVGSTTTSSLGNKISEIISFSTETHMRTPTTAALSGSIASRRPVLSVRRRLINSSSTTIIPTHIHTTTGIETSDDVPAITAPSSSVRDELTTTLSMTTPKYNRLRFNKPQDLSLASSYLAAASVDNINQNVKKLSSSTTFSSPLALRRKYQTRRLTTISTTISNNNDSATEPPRTANPLFKRRPNTFSLLRATTTKTTTTTDAVTDTFTTTVTNDAFEVGESSDQVAKSSIYSSHFNKVHDRPTSIDDDEEVVDEKHLLNAANVMLATRAPQPAQQNKFNFDELANTRRMDETVNLPTTTTKTTTLKPTWKKRKMIIKRRPHKVTPNNPQPVITNRVNRRRPYKYLESFDKTESNQAVPAVKVGLKQTPKIYRSEYDYYDDEDVRVVDNSEQQLKVILHGGGVIECLDQGNFPHPLSCRKFISCAKFETGGVVGWEYTCPKGLSYDPVGGMCNWAAGLGCKE</sequence>
<feature type="compositionally biased region" description="Acidic residues" evidence="9">
    <location>
        <begin position="4066"/>
        <end position="4087"/>
    </location>
</feature>
<evidence type="ECO:0000256" key="10">
    <source>
        <dbReference type="SAM" id="SignalP"/>
    </source>
</evidence>
<dbReference type="EMBL" id="JXJN01009930">
    <property type="status" value="NOT_ANNOTATED_CDS"/>
    <property type="molecule type" value="Genomic_DNA"/>
</dbReference>
<dbReference type="InterPro" id="IPR029070">
    <property type="entry name" value="Chitinase_insertion_sf"/>
</dbReference>
<name>A0A1B0B8F8_9MUSC</name>
<evidence type="ECO:0000259" key="11">
    <source>
        <dbReference type="PROSITE" id="PS50940"/>
    </source>
</evidence>
<dbReference type="GO" id="GO:0006032">
    <property type="term" value="P:chitin catabolic process"/>
    <property type="evidence" value="ECO:0007669"/>
    <property type="project" value="UniProtKB-KW"/>
</dbReference>
<feature type="signal peptide" evidence="10">
    <location>
        <begin position="1"/>
        <end position="26"/>
    </location>
</feature>
<dbReference type="PANTHER" id="PTHR11177:SF399">
    <property type="entry name" value="CHITINASE 6, ISOFORM C"/>
    <property type="match status" value="1"/>
</dbReference>
<keyword evidence="4 7" id="KW-0378">Hydrolase</keyword>
<feature type="compositionally biased region" description="Basic and acidic residues" evidence="9">
    <location>
        <begin position="4603"/>
        <end position="4618"/>
    </location>
</feature>
<dbReference type="STRING" id="67801.A0A1B0B8F8"/>
<feature type="region of interest" description="Disordered" evidence="9">
    <location>
        <begin position="5238"/>
        <end position="5257"/>
    </location>
</feature>
<evidence type="ECO:0000313" key="13">
    <source>
        <dbReference type="EnsemblMetazoa" id="GPPI022262-PA"/>
    </source>
</evidence>
<dbReference type="InterPro" id="IPR050314">
    <property type="entry name" value="Glycosyl_Hydrlase_18"/>
</dbReference>
<evidence type="ECO:0000259" key="12">
    <source>
        <dbReference type="PROSITE" id="PS51910"/>
    </source>
</evidence>
<feature type="region of interest" description="Disordered" evidence="9">
    <location>
        <begin position="1815"/>
        <end position="1886"/>
    </location>
</feature>
<reference evidence="13" key="2">
    <citation type="submission" date="2020-05" db="UniProtKB">
        <authorList>
            <consortium name="EnsemblMetazoa"/>
        </authorList>
    </citation>
    <scope>IDENTIFICATION</scope>
    <source>
        <strain evidence="13">IAEA</strain>
    </source>
</reference>
<dbReference type="SUPFAM" id="SSF57625">
    <property type="entry name" value="Invertebrate chitin-binding proteins"/>
    <property type="match status" value="2"/>
</dbReference>
<feature type="domain" description="Chitin-binding type-2" evidence="11">
    <location>
        <begin position="508"/>
        <end position="569"/>
    </location>
</feature>
<feature type="compositionally biased region" description="Polar residues" evidence="9">
    <location>
        <begin position="3152"/>
        <end position="3164"/>
    </location>
</feature>
<dbReference type="CDD" id="cd02872">
    <property type="entry name" value="GH18_chitolectin_chitotriosidase"/>
    <property type="match status" value="1"/>
</dbReference>
<dbReference type="GO" id="GO:0008061">
    <property type="term" value="F:chitin binding"/>
    <property type="evidence" value="ECO:0007669"/>
    <property type="project" value="UniProtKB-KW"/>
</dbReference>
<feature type="compositionally biased region" description="Polar residues" evidence="9">
    <location>
        <begin position="1899"/>
        <end position="1908"/>
    </location>
</feature>
<feature type="region of interest" description="Disordered" evidence="9">
    <location>
        <begin position="2609"/>
        <end position="2633"/>
    </location>
</feature>
<feature type="compositionally biased region" description="Basic and acidic residues" evidence="9">
    <location>
        <begin position="1826"/>
        <end position="1837"/>
    </location>
</feature>
<feature type="region of interest" description="Disordered" evidence="9">
    <location>
        <begin position="3963"/>
        <end position="3983"/>
    </location>
</feature>
<feature type="coiled-coil region" evidence="8">
    <location>
        <begin position="1401"/>
        <end position="1428"/>
    </location>
</feature>
<protein>
    <submittedName>
        <fullName evidence="13">Uncharacterized protein</fullName>
    </submittedName>
</protein>
<dbReference type="GO" id="GO:0005576">
    <property type="term" value="C:extracellular region"/>
    <property type="evidence" value="ECO:0007669"/>
    <property type="project" value="InterPro"/>
</dbReference>
<proteinExistence type="inferred from homology"/>
<dbReference type="Proteomes" id="UP000092460">
    <property type="component" value="Unassembled WGS sequence"/>
</dbReference>
<dbReference type="EMBL" id="JXJN01009929">
    <property type="status" value="NOT_ANNOTATED_CDS"/>
    <property type="molecule type" value="Genomic_DNA"/>
</dbReference>
<feature type="region of interest" description="Disordered" evidence="9">
    <location>
        <begin position="414"/>
        <end position="504"/>
    </location>
</feature>
<feature type="compositionally biased region" description="Polar residues" evidence="9">
    <location>
        <begin position="4166"/>
        <end position="4181"/>
    </location>
</feature>
<accession>A0A1B0B8F8</accession>
<evidence type="ECO:0000256" key="3">
    <source>
        <dbReference type="ARBA" id="ARBA00022729"/>
    </source>
</evidence>
<feature type="compositionally biased region" description="Polar residues" evidence="9">
    <location>
        <begin position="2624"/>
        <end position="2633"/>
    </location>
</feature>
<dbReference type="GO" id="GO:0000272">
    <property type="term" value="P:polysaccharide catabolic process"/>
    <property type="evidence" value="ECO:0007669"/>
    <property type="project" value="UniProtKB-KW"/>
</dbReference>
<dbReference type="InterPro" id="IPR011583">
    <property type="entry name" value="Chitinase_II/V-like_cat"/>
</dbReference>
<feature type="compositionally biased region" description="Polar residues" evidence="9">
    <location>
        <begin position="1838"/>
        <end position="1886"/>
    </location>
</feature>
<keyword evidence="5" id="KW-1015">Disulfide bond</keyword>